<keyword evidence="2" id="KW-1185">Reference proteome</keyword>
<dbReference type="InterPro" id="IPR009030">
    <property type="entry name" value="Growth_fac_rcpt_cys_sf"/>
</dbReference>
<dbReference type="AlphaFoldDB" id="A0AAW1N3E9"/>
<protein>
    <recommendedName>
        <fullName evidence="3">EB domain-containing protein</fullName>
    </recommendedName>
</protein>
<evidence type="ECO:0008006" key="3">
    <source>
        <dbReference type="Google" id="ProtNLM"/>
    </source>
</evidence>
<proteinExistence type="predicted"/>
<reference evidence="1 2" key="1">
    <citation type="journal article" date="2024" name="BMC Genomics">
        <title>De novo assembly and annotation of Popillia japonica's genome with initial clues to its potential as an invasive pest.</title>
        <authorList>
            <person name="Cucini C."/>
            <person name="Boschi S."/>
            <person name="Funari R."/>
            <person name="Cardaioli E."/>
            <person name="Iannotti N."/>
            <person name="Marturano G."/>
            <person name="Paoli F."/>
            <person name="Bruttini M."/>
            <person name="Carapelli A."/>
            <person name="Frati F."/>
            <person name="Nardi F."/>
        </authorList>
    </citation>
    <scope>NUCLEOTIDE SEQUENCE [LARGE SCALE GENOMIC DNA]</scope>
    <source>
        <strain evidence="1">DMR45628</strain>
    </source>
</reference>
<comment type="caution">
    <text evidence="1">The sequence shown here is derived from an EMBL/GenBank/DDBJ whole genome shotgun (WGS) entry which is preliminary data.</text>
</comment>
<name>A0AAW1N3E9_POPJA</name>
<dbReference type="Proteomes" id="UP001458880">
    <property type="component" value="Unassembled WGS sequence"/>
</dbReference>
<organism evidence="1 2">
    <name type="scientific">Popillia japonica</name>
    <name type="common">Japanese beetle</name>
    <dbReference type="NCBI Taxonomy" id="7064"/>
    <lineage>
        <taxon>Eukaryota</taxon>
        <taxon>Metazoa</taxon>
        <taxon>Ecdysozoa</taxon>
        <taxon>Arthropoda</taxon>
        <taxon>Hexapoda</taxon>
        <taxon>Insecta</taxon>
        <taxon>Pterygota</taxon>
        <taxon>Neoptera</taxon>
        <taxon>Endopterygota</taxon>
        <taxon>Coleoptera</taxon>
        <taxon>Polyphaga</taxon>
        <taxon>Scarabaeiformia</taxon>
        <taxon>Scarabaeidae</taxon>
        <taxon>Rutelinae</taxon>
        <taxon>Popillia</taxon>
    </lineage>
</organism>
<evidence type="ECO:0000313" key="2">
    <source>
        <dbReference type="Proteomes" id="UP001458880"/>
    </source>
</evidence>
<gene>
    <name evidence="1" type="ORF">QE152_g3630</name>
</gene>
<evidence type="ECO:0000313" key="1">
    <source>
        <dbReference type="EMBL" id="KAK9753128.1"/>
    </source>
</evidence>
<accession>A0AAW1N3E9</accession>
<sequence length="122" mass="13227">MCSTSNNRCQCIGNTIFQNGRCVPPPTRPPPPPPRPTCLPGQQYLNGRCQCPSNTVYENGRCVTITPPPPPPIPHCGAGQQYINGRCITITTPIAVLASNILMEDVSLLQRLVQPVHQVSNL</sequence>
<dbReference type="EMBL" id="JASPKY010000015">
    <property type="protein sequence ID" value="KAK9753128.1"/>
    <property type="molecule type" value="Genomic_DNA"/>
</dbReference>
<dbReference type="SUPFAM" id="SSF57184">
    <property type="entry name" value="Growth factor receptor domain"/>
    <property type="match status" value="1"/>
</dbReference>